<evidence type="ECO:0000313" key="2">
    <source>
        <dbReference type="EMBL" id="KRY33399.1"/>
    </source>
</evidence>
<feature type="region of interest" description="Disordered" evidence="1">
    <location>
        <begin position="49"/>
        <end position="68"/>
    </location>
</feature>
<name>A0A0V1B8T5_TRISP</name>
<comment type="caution">
    <text evidence="2">The sequence shown here is derived from an EMBL/GenBank/DDBJ whole genome shotgun (WGS) entry which is preliminary data.</text>
</comment>
<evidence type="ECO:0000256" key="1">
    <source>
        <dbReference type="SAM" id="MobiDB-lite"/>
    </source>
</evidence>
<organism evidence="2 3">
    <name type="scientific">Trichinella spiralis</name>
    <name type="common">Trichina worm</name>
    <dbReference type="NCBI Taxonomy" id="6334"/>
    <lineage>
        <taxon>Eukaryota</taxon>
        <taxon>Metazoa</taxon>
        <taxon>Ecdysozoa</taxon>
        <taxon>Nematoda</taxon>
        <taxon>Enoplea</taxon>
        <taxon>Dorylaimia</taxon>
        <taxon>Trichinellida</taxon>
        <taxon>Trichinellidae</taxon>
        <taxon>Trichinella</taxon>
    </lineage>
</organism>
<dbReference type="AlphaFoldDB" id="A0A0V1B8T5"/>
<accession>A0A0V1B8T5</accession>
<dbReference type="InParanoid" id="A0A0V1B8T5"/>
<reference evidence="2 3" key="1">
    <citation type="submission" date="2015-01" db="EMBL/GenBank/DDBJ databases">
        <title>Evolution of Trichinella species and genotypes.</title>
        <authorList>
            <person name="Korhonen P.K."/>
            <person name="Edoardo P."/>
            <person name="Giuseppe L.R."/>
            <person name="Gasser R.B."/>
        </authorList>
    </citation>
    <scope>NUCLEOTIDE SEQUENCE [LARGE SCALE GENOMIC DNA]</scope>
    <source>
        <strain evidence="2">ISS3</strain>
    </source>
</reference>
<keyword evidence="3" id="KW-1185">Reference proteome</keyword>
<proteinExistence type="predicted"/>
<sequence>MWAAMEAFVEKRKKSLIVKLLYWTKSRMPCSSNIVLQIRRPHQKYSIDERIQYDEQQNNPQRERERSENGEIIVDIGLSLCMGAFYWSVLNRSIG</sequence>
<dbReference type="EMBL" id="JYDH01000082">
    <property type="protein sequence ID" value="KRY33399.1"/>
    <property type="molecule type" value="Genomic_DNA"/>
</dbReference>
<gene>
    <name evidence="2" type="ORF">T01_1075</name>
</gene>
<protein>
    <submittedName>
        <fullName evidence="2">Uncharacterized protein</fullName>
    </submittedName>
</protein>
<evidence type="ECO:0000313" key="3">
    <source>
        <dbReference type="Proteomes" id="UP000054776"/>
    </source>
</evidence>
<dbReference type="Proteomes" id="UP000054776">
    <property type="component" value="Unassembled WGS sequence"/>
</dbReference>